<dbReference type="InterPro" id="IPR013783">
    <property type="entry name" value="Ig-like_fold"/>
</dbReference>
<name>A0A6F8YE81_9ACTN</name>
<dbReference type="AlphaFoldDB" id="A0A6F8YE81"/>
<sequence>MAPTARRWLSVATATALSIPLAAAAPANAAPEPGPTSSPAGETLTAQENGPETLRSDARAPESYKVLVFTKTDGARRASIQDGVRVIRALGEDNDFTVTVTQDGAAFTEENLAKYRAVVFLNTTGNVLNPTQEAAFEAYFRAGGGYVGVHAAAETEADWTFYRNVVGTGVSGVSGVDSATVKVADRAHPSTETMPREISLNEEWYNYTTNVRGVSHVLATVDEKGYSGGTMGFDHPVAWCKDYQGGRSWYTGLGHSIETYRNGKFKQHLLGGIQWSAGVVEGDCGATILANYEKVTLNDEPGEPMSLSVLPDGRVLHNTRGGEIRLYDPETGASPVITTVPVYTHDEDGLQTLTIDPDFANNKWVYIYYSPRLNTPVDDPTTPGVNEGDAPATSNDPTVWDKFKGYNQLSRFKFVEEPTPHIDLASEQQIIRVDVDRGICCHVAGKVKFDGKGLLYLITGDDTNAGGSDGFVPINESPTQGPGYDAQRSSANTNDLRGKVLRIKMKPNGTYSIPNGNLFPETQDYDNKTRPEIFLMGLRNPFRFDVDASGMVYVGDYSPDSRVPSATRGPEGTGRWFATKTAGNYGWPYCYSPSLPYIDFDFVTRTSGQPFNCGAPVNNSPRNTGRTVLPAVQQPQFWYTYNALTPCAGAYLSTPPTTCDFKWPVIGTGGVGPHGGPIYKYDANLDSETKLPEYYNNAVFFGEFTRDKMFVMQTDGKGNLTGVEQFLPGFVFDNLMEMEIGPEGNIYFLEYGDGFFRANPDAQLAMIRYVKGTRSPVAKLEATPTSGQAPLTVNFSSEGTYDPDPGESISYAWDFTSDGTVDSADPNPSFTYTSNGVFNARLTVTDSTGKTAVLTREIVVGNTAPTVTVTTPVSGTFFNWGDTIPYTVTVTDPEDGTIDCNRVRVSFILGHDTHGHEMTATTGCSGVLPSPEDGADHAGGYLYGGISASYTDLGGNGQPALTTVGQAVIQVRQQQAEFAQVQQGVTLANTNDTGGGQHVTGIDVGDHLAFDPVNLGGVSTVTIRYAGGSTATAGTPRATVELRVGSPTGAVVATATLNATSGTNAWASQSLPVSYAAGTQRLYLVFGAVPGGPTTGLFNLNWVEFSSSSGTP</sequence>
<evidence type="ECO:0000313" key="6">
    <source>
        <dbReference type="EMBL" id="BCB84261.1"/>
    </source>
</evidence>
<dbReference type="PANTHER" id="PTHR40469">
    <property type="entry name" value="SECRETED GLYCOSYL HYDROLASE"/>
    <property type="match status" value="1"/>
</dbReference>
<dbReference type="GO" id="GO:0005975">
    <property type="term" value="P:carbohydrate metabolic process"/>
    <property type="evidence" value="ECO:0007669"/>
    <property type="project" value="UniProtKB-ARBA"/>
</dbReference>
<dbReference type="Pfam" id="PF18911">
    <property type="entry name" value="PKD_4"/>
    <property type="match status" value="1"/>
</dbReference>
<evidence type="ECO:0000256" key="1">
    <source>
        <dbReference type="ARBA" id="ARBA00022729"/>
    </source>
</evidence>
<dbReference type="SMART" id="SM00606">
    <property type="entry name" value="CBD_IV"/>
    <property type="match status" value="1"/>
</dbReference>
<evidence type="ECO:0000256" key="3">
    <source>
        <dbReference type="SAM" id="SignalP"/>
    </source>
</evidence>
<reference evidence="6 7" key="1">
    <citation type="submission" date="2020-03" db="EMBL/GenBank/DDBJ databases">
        <title>Whole genome shotgun sequence of Phytohabitans suffuscus NBRC 105367.</title>
        <authorList>
            <person name="Komaki H."/>
            <person name="Tamura T."/>
        </authorList>
    </citation>
    <scope>NUCLEOTIDE SEQUENCE [LARGE SCALE GENOMIC DNA]</scope>
    <source>
        <strain evidence="6 7">NBRC 105367</strain>
    </source>
</reference>
<dbReference type="SUPFAM" id="SSF49299">
    <property type="entry name" value="PKD domain"/>
    <property type="match status" value="1"/>
</dbReference>
<proteinExistence type="predicted"/>
<dbReference type="CDD" id="cd00146">
    <property type="entry name" value="PKD"/>
    <property type="match status" value="1"/>
</dbReference>
<dbReference type="InterPro" id="IPR035986">
    <property type="entry name" value="PKD_dom_sf"/>
</dbReference>
<dbReference type="Gene3D" id="3.40.50.880">
    <property type="match status" value="1"/>
</dbReference>
<dbReference type="InterPro" id="IPR029062">
    <property type="entry name" value="Class_I_gatase-like"/>
</dbReference>
<dbReference type="Gene3D" id="2.60.120.260">
    <property type="entry name" value="Galactose-binding domain-like"/>
    <property type="match status" value="1"/>
</dbReference>
<evidence type="ECO:0000259" key="4">
    <source>
        <dbReference type="PROSITE" id="PS50093"/>
    </source>
</evidence>
<feature type="region of interest" description="Disordered" evidence="2">
    <location>
        <begin position="378"/>
        <end position="397"/>
    </location>
</feature>
<dbReference type="Pfam" id="PF06283">
    <property type="entry name" value="ThuA"/>
    <property type="match status" value="1"/>
</dbReference>
<dbReference type="SMART" id="SM00089">
    <property type="entry name" value="PKD"/>
    <property type="match status" value="1"/>
</dbReference>
<dbReference type="KEGG" id="psuu:Psuf_015740"/>
<evidence type="ECO:0000313" key="7">
    <source>
        <dbReference type="Proteomes" id="UP000503011"/>
    </source>
</evidence>
<dbReference type="InterPro" id="IPR008979">
    <property type="entry name" value="Galactose-bd-like_sf"/>
</dbReference>
<protein>
    <recommendedName>
        <fullName evidence="8">Glycosyl hydrolase</fullName>
    </recommendedName>
</protein>
<dbReference type="InterPro" id="IPR022409">
    <property type="entry name" value="PKD/Chitinase_dom"/>
</dbReference>
<keyword evidence="1 3" id="KW-0732">Signal</keyword>
<dbReference type="PANTHER" id="PTHR40469:SF2">
    <property type="entry name" value="GALACTOSE-BINDING DOMAIN-LIKE SUPERFAMILY PROTEIN"/>
    <property type="match status" value="1"/>
</dbReference>
<dbReference type="InterPro" id="IPR011041">
    <property type="entry name" value="Quinoprot_gluc/sorb_DH_b-prop"/>
</dbReference>
<keyword evidence="7" id="KW-1185">Reference proteome</keyword>
<dbReference type="InterPro" id="IPR006584">
    <property type="entry name" value="Cellulose-bd_IV"/>
</dbReference>
<dbReference type="SUPFAM" id="SSF50952">
    <property type="entry name" value="Soluble quinoprotein glucose dehydrogenase"/>
    <property type="match status" value="1"/>
</dbReference>
<dbReference type="EMBL" id="AP022871">
    <property type="protein sequence ID" value="BCB84261.1"/>
    <property type="molecule type" value="Genomic_DNA"/>
</dbReference>
<dbReference type="RefSeq" id="WP_173155367.1">
    <property type="nucleotide sequence ID" value="NZ_AP022871.1"/>
</dbReference>
<evidence type="ECO:0000256" key="2">
    <source>
        <dbReference type="SAM" id="MobiDB-lite"/>
    </source>
</evidence>
<accession>A0A6F8YE81</accession>
<feature type="domain" description="PKD" evidence="4">
    <location>
        <begin position="776"/>
        <end position="860"/>
    </location>
</feature>
<gene>
    <name evidence="6" type="ORF">Psuf_015740</name>
</gene>
<dbReference type="InterPro" id="IPR011042">
    <property type="entry name" value="6-blade_b-propeller_TolB-like"/>
</dbReference>
<feature type="domain" description="CBM6" evidence="5">
    <location>
        <begin position="971"/>
        <end position="1106"/>
    </location>
</feature>
<feature type="chain" id="PRO_5026312680" description="Glycosyl hydrolase" evidence="3">
    <location>
        <begin position="30"/>
        <end position="1112"/>
    </location>
</feature>
<organism evidence="6 7">
    <name type="scientific">Phytohabitans suffuscus</name>
    <dbReference type="NCBI Taxonomy" id="624315"/>
    <lineage>
        <taxon>Bacteria</taxon>
        <taxon>Bacillati</taxon>
        <taxon>Actinomycetota</taxon>
        <taxon>Actinomycetes</taxon>
        <taxon>Micromonosporales</taxon>
        <taxon>Micromonosporaceae</taxon>
    </lineage>
</organism>
<dbReference type="Gene3D" id="2.120.10.30">
    <property type="entry name" value="TolB, C-terminal domain"/>
    <property type="match status" value="1"/>
</dbReference>
<evidence type="ECO:0000259" key="5">
    <source>
        <dbReference type="PROSITE" id="PS51175"/>
    </source>
</evidence>
<dbReference type="GO" id="GO:0030246">
    <property type="term" value="F:carbohydrate binding"/>
    <property type="evidence" value="ECO:0007669"/>
    <property type="project" value="InterPro"/>
</dbReference>
<dbReference type="Proteomes" id="UP000503011">
    <property type="component" value="Chromosome"/>
</dbReference>
<dbReference type="SUPFAM" id="SSF52317">
    <property type="entry name" value="Class I glutamine amidotransferase-like"/>
    <property type="match status" value="1"/>
</dbReference>
<dbReference type="PROSITE" id="PS51175">
    <property type="entry name" value="CBM6"/>
    <property type="match status" value="1"/>
</dbReference>
<dbReference type="InterPro" id="IPR012938">
    <property type="entry name" value="Glc/Sorbosone_DH"/>
</dbReference>
<dbReference type="Pfam" id="PF03422">
    <property type="entry name" value="CBM_6"/>
    <property type="match status" value="1"/>
</dbReference>
<feature type="compositionally biased region" description="Polar residues" evidence="2">
    <location>
        <begin position="37"/>
        <end position="50"/>
    </location>
</feature>
<dbReference type="InterPro" id="IPR005084">
    <property type="entry name" value="CBM6"/>
</dbReference>
<dbReference type="InterPro" id="IPR029010">
    <property type="entry name" value="ThuA-like"/>
</dbReference>
<reference evidence="6 7" key="2">
    <citation type="submission" date="2020-03" db="EMBL/GenBank/DDBJ databases">
        <authorList>
            <person name="Ichikawa N."/>
            <person name="Kimura A."/>
            <person name="Kitahashi Y."/>
            <person name="Uohara A."/>
        </authorList>
    </citation>
    <scope>NUCLEOTIDE SEQUENCE [LARGE SCALE GENOMIC DNA]</scope>
    <source>
        <strain evidence="6 7">NBRC 105367</strain>
    </source>
</reference>
<dbReference type="Gene3D" id="2.60.40.10">
    <property type="entry name" value="Immunoglobulins"/>
    <property type="match status" value="1"/>
</dbReference>
<dbReference type="CDD" id="cd04084">
    <property type="entry name" value="CBM6_xylanase-like"/>
    <property type="match status" value="1"/>
</dbReference>
<evidence type="ECO:0008006" key="8">
    <source>
        <dbReference type="Google" id="ProtNLM"/>
    </source>
</evidence>
<feature type="signal peptide" evidence="3">
    <location>
        <begin position="1"/>
        <end position="29"/>
    </location>
</feature>
<dbReference type="PROSITE" id="PS50093">
    <property type="entry name" value="PKD"/>
    <property type="match status" value="1"/>
</dbReference>
<dbReference type="SUPFAM" id="SSF49785">
    <property type="entry name" value="Galactose-binding domain-like"/>
    <property type="match status" value="1"/>
</dbReference>
<dbReference type="Pfam" id="PF07995">
    <property type="entry name" value="GSDH"/>
    <property type="match status" value="1"/>
</dbReference>
<feature type="region of interest" description="Disordered" evidence="2">
    <location>
        <begin position="26"/>
        <end position="57"/>
    </location>
</feature>
<dbReference type="InterPro" id="IPR000601">
    <property type="entry name" value="PKD_dom"/>
</dbReference>